<keyword evidence="1 2" id="KW-0560">Oxidoreductase</keyword>
<dbReference type="InterPro" id="IPR006139">
    <property type="entry name" value="D-isomer_2_OHA_DH_cat_dom"/>
</dbReference>
<dbReference type="EnsemblBacteria" id="ACB06935">
    <property type="protein sequence ID" value="ACB06935"/>
    <property type="gene ID" value="Kcr_0175"/>
</dbReference>
<dbReference type="CDD" id="cd05198">
    <property type="entry name" value="formate_dh_like"/>
    <property type="match status" value="1"/>
</dbReference>
<comment type="similarity">
    <text evidence="2">Belongs to the D-isomer specific 2-hydroxyacid dehydrogenase family.</text>
</comment>
<dbReference type="InterPro" id="IPR006140">
    <property type="entry name" value="D-isomer_DH_NAD-bd"/>
</dbReference>
<reference evidence="5 6" key="1">
    <citation type="journal article" date="2008" name="Proc. Natl. Acad. Sci. U.S.A.">
        <title>A korarchaeal genome reveals new insights into the evolution of the Archaea.</title>
        <authorList>
            <person name="Elkins J.G."/>
            <person name="Podar M."/>
            <person name="Graham D.E."/>
            <person name="Makarova K.S."/>
            <person name="Wolf Y."/>
            <person name="Randau L."/>
            <person name="Hedlund B.P."/>
            <person name="Brochier-Armanet C."/>
            <person name="Kunin V."/>
            <person name="Anderson I."/>
            <person name="Lapidus A."/>
            <person name="Goltsman E."/>
            <person name="Barry K."/>
            <person name="Koonin E.V."/>
            <person name="Hugenholtz P."/>
            <person name="Kyrpides N."/>
            <person name="Wanner G."/>
            <person name="Richardson P."/>
            <person name="Keller M."/>
            <person name="Stetter K.O."/>
        </authorList>
    </citation>
    <scope>NUCLEOTIDE SEQUENCE [LARGE SCALE GENOMIC DNA]</scope>
    <source>
        <strain evidence="6">OPF8</strain>
    </source>
</reference>
<dbReference type="SUPFAM" id="SSF51735">
    <property type="entry name" value="NAD(P)-binding Rossmann-fold domains"/>
    <property type="match status" value="1"/>
</dbReference>
<evidence type="ECO:0000259" key="4">
    <source>
        <dbReference type="Pfam" id="PF02826"/>
    </source>
</evidence>
<evidence type="ECO:0000313" key="5">
    <source>
        <dbReference type="EMBL" id="ACB06935.1"/>
    </source>
</evidence>
<evidence type="ECO:0000313" key="6">
    <source>
        <dbReference type="Proteomes" id="UP000001686"/>
    </source>
</evidence>
<dbReference type="EMBL" id="CP000968">
    <property type="protein sequence ID" value="ACB06935.1"/>
    <property type="molecule type" value="Genomic_DNA"/>
</dbReference>
<dbReference type="InterPro" id="IPR036291">
    <property type="entry name" value="NAD(P)-bd_dom_sf"/>
</dbReference>
<dbReference type="InterPro" id="IPR029753">
    <property type="entry name" value="D-isomer_DH_CS"/>
</dbReference>
<dbReference type="STRING" id="374847.Kcr_0175"/>
<dbReference type="Gene3D" id="3.40.50.720">
    <property type="entry name" value="NAD(P)-binding Rossmann-like Domain"/>
    <property type="match status" value="2"/>
</dbReference>
<dbReference type="Pfam" id="PF00389">
    <property type="entry name" value="2-Hacid_dh"/>
    <property type="match status" value="1"/>
</dbReference>
<dbReference type="Proteomes" id="UP000001686">
    <property type="component" value="Chromosome"/>
</dbReference>
<dbReference type="GO" id="GO:0016616">
    <property type="term" value="F:oxidoreductase activity, acting on the CH-OH group of donors, NAD or NADP as acceptor"/>
    <property type="evidence" value="ECO:0007669"/>
    <property type="project" value="InterPro"/>
</dbReference>
<dbReference type="Pfam" id="PF02826">
    <property type="entry name" value="2-Hacid_dh_C"/>
    <property type="match status" value="1"/>
</dbReference>
<gene>
    <name evidence="5" type="ordered locus">Kcr_0175</name>
</gene>
<proteinExistence type="inferred from homology"/>
<protein>
    <submittedName>
        <fullName evidence="5">D-isomer specific 2-hydroxyacid dehydrogenase NAD-binding</fullName>
    </submittedName>
</protein>
<dbReference type="KEGG" id="kcr:Kcr_0175"/>
<feature type="domain" description="D-isomer specific 2-hydroxyacid dehydrogenase catalytic" evidence="3">
    <location>
        <begin position="24"/>
        <end position="284"/>
    </location>
</feature>
<accession>B1L3A6</accession>
<dbReference type="PANTHER" id="PTHR42938">
    <property type="entry name" value="FORMATE DEHYDROGENASE 1"/>
    <property type="match status" value="1"/>
</dbReference>
<feature type="domain" description="D-isomer specific 2-hydroxyacid dehydrogenase NAD-binding" evidence="4">
    <location>
        <begin position="92"/>
        <end position="260"/>
    </location>
</feature>
<dbReference type="PANTHER" id="PTHR42938:SF44">
    <property type="entry name" value="D-ISOMER SPECIFIC 2-HYDROXYACID DEHYDROGENASE NAD-BINDING"/>
    <property type="match status" value="1"/>
</dbReference>
<dbReference type="HOGENOM" id="CLU_019796_1_3_2"/>
<evidence type="ECO:0000256" key="1">
    <source>
        <dbReference type="ARBA" id="ARBA00023002"/>
    </source>
</evidence>
<evidence type="ECO:0000256" key="2">
    <source>
        <dbReference type="RuleBase" id="RU003719"/>
    </source>
</evidence>
<dbReference type="SUPFAM" id="SSF52283">
    <property type="entry name" value="Formate/glycerate dehydrogenase catalytic domain-like"/>
    <property type="match status" value="1"/>
</dbReference>
<dbReference type="InParanoid" id="B1L3A6"/>
<organism evidence="5 6">
    <name type="scientific">Korarchaeum cryptofilum (strain OPF8)</name>
    <dbReference type="NCBI Taxonomy" id="374847"/>
    <lineage>
        <taxon>Archaea</taxon>
        <taxon>Thermoproteota</taxon>
        <taxon>Candidatus Korarchaeia</taxon>
        <taxon>Candidatus Korarchaeales</taxon>
        <taxon>Candidatus Korarchaeaceae</taxon>
        <taxon>Candidatus Korarchaeum</taxon>
    </lineage>
</organism>
<name>B1L3A6_KORCO</name>
<sequence length="301" mass="33503">MADNIPKDLDRELEPYGEVSRDWNRLEDATVLIIRTDRKLDADDFSRAPMLKLIITATHGLDHIDIEEAKRRAVIVERAPVRARAVAELALGIILALARGIAYSDRKMRGLEWVKGRVRGFELAGRRVGVISMGIVGREVAEVLKGIGMHVDYYDRYRTGGRSLERLLRESDIVVLTSPLTEETRGLIGRREIAMMKDGAILVNVGRGELLDLDVALEALETGKLGGLGLDVYPREPPFGDEAFERLRNMDNVILTPHLGGSSEEAERRIVSEVLGIMGKWFGRRSEISRDISALGSLNPI</sequence>
<dbReference type="PhylomeDB" id="B1L3A6"/>
<dbReference type="GO" id="GO:0051287">
    <property type="term" value="F:NAD binding"/>
    <property type="evidence" value="ECO:0007669"/>
    <property type="project" value="InterPro"/>
</dbReference>
<dbReference type="PROSITE" id="PS00671">
    <property type="entry name" value="D_2_HYDROXYACID_DH_3"/>
    <property type="match status" value="1"/>
</dbReference>
<evidence type="ECO:0000259" key="3">
    <source>
        <dbReference type="Pfam" id="PF00389"/>
    </source>
</evidence>
<keyword evidence="6" id="KW-1185">Reference proteome</keyword>
<dbReference type="AlphaFoldDB" id="B1L3A6"/>
<dbReference type="eggNOG" id="arCOG01754">
    <property type="taxonomic scope" value="Archaea"/>
</dbReference>